<dbReference type="AlphaFoldDB" id="G3AX75"/>
<dbReference type="HOGENOM" id="CLU_011607_0_1_1"/>
<dbReference type="OrthoDB" id="125856at2759"/>
<dbReference type="EMBL" id="GL996510">
    <property type="protein sequence ID" value="EGV66709.1"/>
    <property type="molecule type" value="Genomic_DNA"/>
</dbReference>
<accession>G3AX75</accession>
<evidence type="ECO:0000256" key="5">
    <source>
        <dbReference type="SAM" id="MobiDB-lite"/>
    </source>
</evidence>
<evidence type="ECO:0000259" key="7">
    <source>
        <dbReference type="Pfam" id="PF00149"/>
    </source>
</evidence>
<feature type="transmembrane region" description="Helical" evidence="6">
    <location>
        <begin position="386"/>
        <end position="405"/>
    </location>
</feature>
<name>G3AX75_CANTC</name>
<evidence type="ECO:0000256" key="1">
    <source>
        <dbReference type="ARBA" id="ARBA00004141"/>
    </source>
</evidence>
<dbReference type="Gene3D" id="3.60.21.10">
    <property type="match status" value="1"/>
</dbReference>
<evidence type="ECO:0000256" key="6">
    <source>
        <dbReference type="SAM" id="Phobius"/>
    </source>
</evidence>
<organism evidence="9">
    <name type="scientific">Candida tenuis (strain ATCC 10573 / BCRC 21748 / CBS 615 / JCM 9827 / NBRC 10315 / NRRL Y-1498 / VKM Y-70)</name>
    <name type="common">Yeast</name>
    <name type="synonym">Yamadazyma tenuis</name>
    <dbReference type="NCBI Taxonomy" id="590646"/>
    <lineage>
        <taxon>Eukaryota</taxon>
        <taxon>Fungi</taxon>
        <taxon>Dikarya</taxon>
        <taxon>Ascomycota</taxon>
        <taxon>Saccharomycotina</taxon>
        <taxon>Pichiomycetes</taxon>
        <taxon>Debaryomycetaceae</taxon>
        <taxon>Yamadazyma</taxon>
    </lineage>
</organism>
<comment type="subcellular location">
    <subcellularLocation>
        <location evidence="1">Membrane</location>
        <topology evidence="1">Multi-pass membrane protein</topology>
    </subcellularLocation>
</comment>
<evidence type="ECO:0000256" key="2">
    <source>
        <dbReference type="ARBA" id="ARBA00022692"/>
    </source>
</evidence>
<keyword evidence="9" id="KW-1185">Reference proteome</keyword>
<evidence type="ECO:0000256" key="4">
    <source>
        <dbReference type="ARBA" id="ARBA00023136"/>
    </source>
</evidence>
<evidence type="ECO:0000313" key="9">
    <source>
        <dbReference type="Proteomes" id="UP000000707"/>
    </source>
</evidence>
<keyword evidence="2 6" id="KW-0812">Transmembrane</keyword>
<protein>
    <submittedName>
        <fullName evidence="8">Metallo-dependent phosphatase</fullName>
    </submittedName>
</protein>
<dbReference type="InterPro" id="IPR029052">
    <property type="entry name" value="Metallo-depent_PP-like"/>
</dbReference>
<reference evidence="8 9" key="1">
    <citation type="journal article" date="2011" name="Proc. Natl. Acad. Sci. U.S.A.">
        <title>Comparative genomics of xylose-fermenting fungi for enhanced biofuel production.</title>
        <authorList>
            <person name="Wohlbach D.J."/>
            <person name="Kuo A."/>
            <person name="Sato T.K."/>
            <person name="Potts K.M."/>
            <person name="Salamov A.A."/>
            <person name="LaButti K.M."/>
            <person name="Sun H."/>
            <person name="Clum A."/>
            <person name="Pangilinan J.L."/>
            <person name="Lindquist E.A."/>
            <person name="Lucas S."/>
            <person name="Lapidus A."/>
            <person name="Jin M."/>
            <person name="Gunawan C."/>
            <person name="Balan V."/>
            <person name="Dale B.E."/>
            <person name="Jeffries T.W."/>
            <person name="Zinkel R."/>
            <person name="Barry K.W."/>
            <person name="Grigoriev I.V."/>
            <person name="Gasch A.P."/>
        </authorList>
    </citation>
    <scope>NUCLEOTIDE SEQUENCE [LARGE SCALE GENOMIC DNA]</scope>
    <source>
        <strain evidence="9">ATCC 10573 / BCRC 21748 / CBS 615 / JCM 9827 / NBRC 10315 / NRRL Y-1498 / VKM Y-70</strain>
    </source>
</reference>
<dbReference type="Pfam" id="PF00149">
    <property type="entry name" value="Metallophos"/>
    <property type="match status" value="1"/>
</dbReference>
<dbReference type="GO" id="GO:0016020">
    <property type="term" value="C:membrane"/>
    <property type="evidence" value="ECO:0007669"/>
    <property type="project" value="UniProtKB-SubCell"/>
</dbReference>
<dbReference type="eggNOG" id="KOG3662">
    <property type="taxonomic scope" value="Eukaryota"/>
</dbReference>
<sequence>MSYRGKEKAGSEIPLYHTAPGSDNRVGRFVFKPRASWKQLLSLQDAKVIGLIMGSWVILVHLVERTHVRYVINKCQWKNWENWDKKTGIVPHRVALVADPQLVDDNSYPDRPDLLNYFVKKICDNYLRRNHRFLQRLLDPDSTIFLGDLFDGGRDWNDQLWFEEYERFTNIFPAQPHRITIKSLPGNHDIGFQTIDPLRQKRFERFFGPPNDVVTLGNHTVVLLDVISLSSESKDINRPPHEFLQSLPATMEKNIPKILLTHVPLYRDNQQQTCGPKRESPNPFPVKKGKQYQTVVEHDLTSEILDTINPCLVFGGDDHDYCEISHQLSHGLSAKEITVKSVAMSAGIKHPALQLLSLHNPVDAEGQSLAALPTYSTEMCYLPSPLAGITLYVIWFSISIIVLGLKTK</sequence>
<keyword evidence="4 6" id="KW-0472">Membrane</keyword>
<feature type="region of interest" description="Disordered" evidence="5">
    <location>
        <begin position="270"/>
        <end position="289"/>
    </location>
</feature>
<dbReference type="GO" id="GO:0006506">
    <property type="term" value="P:GPI anchor biosynthetic process"/>
    <property type="evidence" value="ECO:0007669"/>
    <property type="project" value="InterPro"/>
</dbReference>
<evidence type="ECO:0000313" key="8">
    <source>
        <dbReference type="EMBL" id="EGV66709.1"/>
    </source>
</evidence>
<dbReference type="PANTHER" id="PTHR13315:SF4">
    <property type="entry name" value="METALLOPHOSPHOESTERASE, ISOFORM E"/>
    <property type="match status" value="1"/>
</dbReference>
<dbReference type="InterPro" id="IPR033308">
    <property type="entry name" value="PGAP5/Cdc1/Ted1"/>
</dbReference>
<dbReference type="GO" id="GO:0016787">
    <property type="term" value="F:hydrolase activity"/>
    <property type="evidence" value="ECO:0007669"/>
    <property type="project" value="InterPro"/>
</dbReference>
<keyword evidence="3 6" id="KW-1133">Transmembrane helix</keyword>
<dbReference type="InterPro" id="IPR004843">
    <property type="entry name" value="Calcineurin-like_PHP"/>
</dbReference>
<proteinExistence type="predicted"/>
<dbReference type="Proteomes" id="UP000000707">
    <property type="component" value="Unassembled WGS sequence"/>
</dbReference>
<feature type="domain" description="Calcineurin-like phosphoesterase" evidence="7">
    <location>
        <begin position="93"/>
        <end position="320"/>
    </location>
</feature>
<dbReference type="PANTHER" id="PTHR13315">
    <property type="entry name" value="METALLO PHOSPHOESTERASE RELATED"/>
    <property type="match status" value="1"/>
</dbReference>
<evidence type="ECO:0000256" key="3">
    <source>
        <dbReference type="ARBA" id="ARBA00022989"/>
    </source>
</evidence>
<dbReference type="SUPFAM" id="SSF56300">
    <property type="entry name" value="Metallo-dependent phosphatases"/>
    <property type="match status" value="1"/>
</dbReference>
<gene>
    <name evidence="8" type="ORF">CANTEDRAFT_132963</name>
</gene>
<dbReference type="GO" id="GO:0005783">
    <property type="term" value="C:endoplasmic reticulum"/>
    <property type="evidence" value="ECO:0007669"/>
    <property type="project" value="TreeGrafter"/>
</dbReference>